<keyword evidence="2" id="KW-1185">Reference proteome</keyword>
<dbReference type="AlphaFoldDB" id="A0A0C2YGI9"/>
<proteinExistence type="predicted"/>
<sequence length="39" mass="4404">MKSTKQTAETQTDTAQKPVVKVEDAEALRRRRAQIAAYI</sequence>
<name>A0A0C2YGI9_PARME</name>
<gene>
    <name evidence="1" type="ORF">CCC_02329</name>
</gene>
<evidence type="ECO:0000313" key="1">
    <source>
        <dbReference type="EMBL" id="KIL98879.1"/>
    </source>
</evidence>
<organism evidence="1 2">
    <name type="scientific">Paramagnetospirillum magnetotacticum MS-1</name>
    <dbReference type="NCBI Taxonomy" id="272627"/>
    <lineage>
        <taxon>Bacteria</taxon>
        <taxon>Pseudomonadati</taxon>
        <taxon>Pseudomonadota</taxon>
        <taxon>Alphaproteobacteria</taxon>
        <taxon>Rhodospirillales</taxon>
        <taxon>Magnetospirillaceae</taxon>
        <taxon>Paramagnetospirillum</taxon>
    </lineage>
</organism>
<comment type="caution">
    <text evidence="1">The sequence shown here is derived from an EMBL/GenBank/DDBJ whole genome shotgun (WGS) entry which is preliminary data.</text>
</comment>
<evidence type="ECO:0000313" key="2">
    <source>
        <dbReference type="Proteomes" id="UP000031971"/>
    </source>
</evidence>
<accession>A0A0C2YGI9</accession>
<reference evidence="1 2" key="1">
    <citation type="submission" date="2015-01" db="EMBL/GenBank/DDBJ databases">
        <title>Genome Sequence of Magnetospirillum magnetotacticum Strain MS-1.</title>
        <authorList>
            <person name="Marinov G.K."/>
            <person name="Smalley M.D."/>
            <person name="DeSalvo G."/>
        </authorList>
    </citation>
    <scope>NUCLEOTIDE SEQUENCE [LARGE SCALE GENOMIC DNA]</scope>
    <source>
        <strain evidence="1 2">MS-1</strain>
    </source>
</reference>
<dbReference type="STRING" id="272627.CCC_02329"/>
<dbReference type="Proteomes" id="UP000031971">
    <property type="component" value="Unassembled WGS sequence"/>
</dbReference>
<protein>
    <submittedName>
        <fullName evidence="1">Uncharacterized protein</fullName>
    </submittedName>
</protein>
<dbReference type="EMBL" id="JXSL01000027">
    <property type="protein sequence ID" value="KIL98879.1"/>
    <property type="molecule type" value="Genomic_DNA"/>
</dbReference>